<evidence type="ECO:0000313" key="2">
    <source>
        <dbReference type="EMBL" id="MCY1720711.1"/>
    </source>
</evidence>
<dbReference type="AlphaFoldDB" id="A0A9X3F501"/>
<gene>
    <name evidence="2" type="ORF">OU798_10175</name>
</gene>
<organism evidence="2 3">
    <name type="scientific">Draconibacterium aestuarii</name>
    <dbReference type="NCBI Taxonomy" id="2998507"/>
    <lineage>
        <taxon>Bacteria</taxon>
        <taxon>Pseudomonadati</taxon>
        <taxon>Bacteroidota</taxon>
        <taxon>Bacteroidia</taxon>
        <taxon>Marinilabiliales</taxon>
        <taxon>Prolixibacteraceae</taxon>
        <taxon>Draconibacterium</taxon>
    </lineage>
</organism>
<protein>
    <submittedName>
        <fullName evidence="2">Uncharacterized protein</fullName>
    </submittedName>
</protein>
<dbReference type="EMBL" id="JAPOHD010000020">
    <property type="protein sequence ID" value="MCY1720711.1"/>
    <property type="molecule type" value="Genomic_DNA"/>
</dbReference>
<comment type="caution">
    <text evidence="2">The sequence shown here is derived from an EMBL/GenBank/DDBJ whole genome shotgun (WGS) entry which is preliminary data.</text>
</comment>
<evidence type="ECO:0000256" key="1">
    <source>
        <dbReference type="SAM" id="MobiDB-lite"/>
    </source>
</evidence>
<reference evidence="2" key="1">
    <citation type="submission" date="2022-11" db="EMBL/GenBank/DDBJ databases">
        <title>Marilongibacter aestuarii gen. nov., sp. nov., isolated from tidal flat sediment.</title>
        <authorList>
            <person name="Jiayan W."/>
        </authorList>
    </citation>
    <scope>NUCLEOTIDE SEQUENCE</scope>
    <source>
        <strain evidence="2">Z1-6</strain>
    </source>
</reference>
<proteinExistence type="predicted"/>
<feature type="region of interest" description="Disordered" evidence="1">
    <location>
        <begin position="1"/>
        <end position="24"/>
    </location>
</feature>
<accession>A0A9X3F501</accession>
<dbReference type="Proteomes" id="UP001145087">
    <property type="component" value="Unassembled WGS sequence"/>
</dbReference>
<evidence type="ECO:0000313" key="3">
    <source>
        <dbReference type="Proteomes" id="UP001145087"/>
    </source>
</evidence>
<name>A0A9X3F501_9BACT</name>
<keyword evidence="3" id="KW-1185">Reference proteome</keyword>
<sequence length="67" mass="7917">MEEEKRNTPQSEPAKEKDGNWIDKAEAKIDETAEKIHQSKAYRNADKKLEETTKKLFRKAGRWWGKL</sequence>
<dbReference type="RefSeq" id="WP_343333044.1">
    <property type="nucleotide sequence ID" value="NZ_JAPOHD010000020.1"/>
</dbReference>